<dbReference type="GO" id="GO:0008081">
    <property type="term" value="F:phosphoric diester hydrolase activity"/>
    <property type="evidence" value="ECO:0007669"/>
    <property type="project" value="InterPro"/>
</dbReference>
<name>A0A0F9SP75_9ZZZZ</name>
<proteinExistence type="predicted"/>
<dbReference type="GO" id="GO:0006629">
    <property type="term" value="P:lipid metabolic process"/>
    <property type="evidence" value="ECO:0007669"/>
    <property type="project" value="InterPro"/>
</dbReference>
<sequence>MKLISHRGNINGKNSRENSPVYIKAALALGYDVEIDVWYMDGRWLLGHDEPTHPITVDYLKDKQFWCHAKNIESAYQMWLEGGIHYFYHQTDDITLTSSNYLWTFPSKRPLTPRSIAVLPENTNWTENEISKCAGICSDFIDRYNPDLSEEEHRKY</sequence>
<protein>
    <recommendedName>
        <fullName evidence="2">GP-PDE domain-containing protein</fullName>
    </recommendedName>
</protein>
<dbReference type="InterPro" id="IPR017946">
    <property type="entry name" value="PLC-like_Pdiesterase_TIM-brl"/>
</dbReference>
<evidence type="ECO:0008006" key="2">
    <source>
        <dbReference type="Google" id="ProtNLM"/>
    </source>
</evidence>
<comment type="caution">
    <text evidence="1">The sequence shown here is derived from an EMBL/GenBank/DDBJ whole genome shotgun (WGS) entry which is preliminary data.</text>
</comment>
<dbReference type="SUPFAM" id="SSF51695">
    <property type="entry name" value="PLC-like phosphodiesterases"/>
    <property type="match status" value="1"/>
</dbReference>
<reference evidence="1" key="1">
    <citation type="journal article" date="2015" name="Nature">
        <title>Complex archaea that bridge the gap between prokaryotes and eukaryotes.</title>
        <authorList>
            <person name="Spang A."/>
            <person name="Saw J.H."/>
            <person name="Jorgensen S.L."/>
            <person name="Zaremba-Niedzwiedzka K."/>
            <person name="Martijn J."/>
            <person name="Lind A.E."/>
            <person name="van Eijk R."/>
            <person name="Schleper C."/>
            <person name="Guy L."/>
            <person name="Ettema T.J."/>
        </authorList>
    </citation>
    <scope>NUCLEOTIDE SEQUENCE</scope>
</reference>
<dbReference type="AlphaFoldDB" id="A0A0F9SP75"/>
<gene>
    <name evidence="1" type="ORF">LCGC14_0426920</name>
</gene>
<evidence type="ECO:0000313" key="1">
    <source>
        <dbReference type="EMBL" id="KKN70800.1"/>
    </source>
</evidence>
<organism evidence="1">
    <name type="scientific">marine sediment metagenome</name>
    <dbReference type="NCBI Taxonomy" id="412755"/>
    <lineage>
        <taxon>unclassified sequences</taxon>
        <taxon>metagenomes</taxon>
        <taxon>ecological metagenomes</taxon>
    </lineage>
</organism>
<accession>A0A0F9SP75</accession>
<dbReference type="EMBL" id="LAZR01000396">
    <property type="protein sequence ID" value="KKN70800.1"/>
    <property type="molecule type" value="Genomic_DNA"/>
</dbReference>